<reference evidence="3" key="2">
    <citation type="submission" date="2017-05" db="UniProtKB">
        <authorList>
            <consortium name="EnsemblMetazoa"/>
        </authorList>
    </citation>
    <scope>IDENTIFICATION</scope>
</reference>
<dbReference type="PROSITE" id="PS51125">
    <property type="entry name" value="NHL"/>
    <property type="match status" value="5"/>
</dbReference>
<evidence type="ECO:0000313" key="3">
    <source>
        <dbReference type="EnsemblMetazoa" id="Aqu2.1.04582_001"/>
    </source>
</evidence>
<dbReference type="GO" id="GO:0043161">
    <property type="term" value="P:proteasome-mediated ubiquitin-dependent protein catabolic process"/>
    <property type="evidence" value="ECO:0007669"/>
    <property type="project" value="TreeGrafter"/>
</dbReference>
<name>A0A1X7SR70_AMPQE</name>
<dbReference type="CDD" id="cd05819">
    <property type="entry name" value="NHL"/>
    <property type="match status" value="1"/>
</dbReference>
<dbReference type="EnsemblMetazoa" id="XM_011410678.1">
    <property type="protein sequence ID" value="XP_011408980.1"/>
    <property type="gene ID" value="LOC105315905"/>
</dbReference>
<organism evidence="3">
    <name type="scientific">Amphimedon queenslandica</name>
    <name type="common">Sponge</name>
    <dbReference type="NCBI Taxonomy" id="400682"/>
    <lineage>
        <taxon>Eukaryota</taxon>
        <taxon>Metazoa</taxon>
        <taxon>Porifera</taxon>
        <taxon>Demospongiae</taxon>
        <taxon>Heteroscleromorpha</taxon>
        <taxon>Haplosclerida</taxon>
        <taxon>Niphatidae</taxon>
        <taxon>Amphimedon</taxon>
    </lineage>
</organism>
<dbReference type="EnsemblMetazoa" id="Aqu2.1.04582_001">
    <property type="protein sequence ID" value="Aqu2.1.04582_001"/>
    <property type="gene ID" value="Aqu2.1.04582"/>
</dbReference>
<dbReference type="Proteomes" id="UP000007879">
    <property type="component" value="Unassembled WGS sequence"/>
</dbReference>
<reference evidence="4" key="1">
    <citation type="journal article" date="2010" name="Nature">
        <title>The Amphimedon queenslandica genome and the evolution of animal complexity.</title>
        <authorList>
            <person name="Srivastava M."/>
            <person name="Simakov O."/>
            <person name="Chapman J."/>
            <person name="Fahey B."/>
            <person name="Gauthier M.E."/>
            <person name="Mitros T."/>
            <person name="Richards G.S."/>
            <person name="Conaco C."/>
            <person name="Dacre M."/>
            <person name="Hellsten U."/>
            <person name="Larroux C."/>
            <person name="Putnam N.H."/>
            <person name="Stanke M."/>
            <person name="Adamska M."/>
            <person name="Darling A."/>
            <person name="Degnan S.M."/>
            <person name="Oakley T.H."/>
            <person name="Plachetzki D.C."/>
            <person name="Zhai Y."/>
            <person name="Adamski M."/>
            <person name="Calcino A."/>
            <person name="Cummins S.F."/>
            <person name="Goodstein D.M."/>
            <person name="Harris C."/>
            <person name="Jackson D.J."/>
            <person name="Leys S.P."/>
            <person name="Shu S."/>
            <person name="Woodcroft B.J."/>
            <person name="Vervoort M."/>
            <person name="Kosik K.S."/>
            <person name="Manning G."/>
            <person name="Degnan B.M."/>
            <person name="Rokhsar D.S."/>
        </authorList>
    </citation>
    <scope>NUCLEOTIDE SEQUENCE [LARGE SCALE GENOMIC DNA]</scope>
</reference>
<feature type="repeat" description="NHL" evidence="2">
    <location>
        <begin position="351"/>
        <end position="395"/>
    </location>
</feature>
<dbReference type="InParanoid" id="A0A1X7SR70"/>
<dbReference type="GO" id="GO:0000209">
    <property type="term" value="P:protein polyubiquitination"/>
    <property type="evidence" value="ECO:0007669"/>
    <property type="project" value="TreeGrafter"/>
</dbReference>
<sequence length="439" mass="48452">MLVDVEDLHPIEKADLKFIATSNRKTCRNNLYENENKIGGISFMGLNKWKVEISAPNKKDFSFTLSVKAPDDKSLFLSVPLSVLSCSLVPLDKEPIDTSVTRISSTVYKIQPSTHGLLAVKLKVYDVQLKGASILVPLNPHLCKNTPIRTIAGLNGPWGVAIASNGHIFVSEFHGECVTMLDSTGKKVHSYRVTEKGNCKYSHPRGIAIITELSLRSNLFRGRVRWDQYPVSNDYLIISDEHRIRKVMVTDGLSVASAGKKGSGPPQFNFPIGLAVCRTLPQSVYVCDCFNHCIQILDSALQSLSMFGSEGSGEGQFDQPTDIAIDNQGCLYVTDTGNHRIQKFSSDGKFIFKFGTEGSGQGQLKNPYGITIDEKTDLLYVTERSNSRISVFNSDGEFVCSFGSKGNGDGELNEPRGVSFNRDGFLYVCDYLNNRIVVY</sequence>
<evidence type="ECO:0000256" key="1">
    <source>
        <dbReference type="ARBA" id="ARBA00022737"/>
    </source>
</evidence>
<accession>A0A1X7SR70</accession>
<dbReference type="Pfam" id="PF01436">
    <property type="entry name" value="NHL"/>
    <property type="match status" value="1"/>
</dbReference>
<gene>
    <name evidence="3" type="primary">105315905</name>
</gene>
<proteinExistence type="predicted"/>
<feature type="repeat" description="NHL" evidence="2">
    <location>
        <begin position="154"/>
        <end position="184"/>
    </location>
</feature>
<dbReference type="GO" id="GO:0061630">
    <property type="term" value="F:ubiquitin protein ligase activity"/>
    <property type="evidence" value="ECO:0007669"/>
    <property type="project" value="TreeGrafter"/>
</dbReference>
<dbReference type="KEGG" id="aqu:105315905"/>
<dbReference type="PANTHER" id="PTHR24104:SF25">
    <property type="entry name" value="PROTEIN LIN-41"/>
    <property type="match status" value="1"/>
</dbReference>
<evidence type="ECO:0008006" key="5">
    <source>
        <dbReference type="Google" id="ProtNLM"/>
    </source>
</evidence>
<dbReference type="OrthoDB" id="10039644at2759"/>
<evidence type="ECO:0000256" key="2">
    <source>
        <dbReference type="PROSITE-ProRule" id="PRU00504"/>
    </source>
</evidence>
<feature type="repeat" description="NHL" evidence="2">
    <location>
        <begin position="307"/>
        <end position="347"/>
    </location>
</feature>
<feature type="repeat" description="NHL" evidence="2">
    <location>
        <begin position="399"/>
        <end position="439"/>
    </location>
</feature>
<dbReference type="SUPFAM" id="SSF101898">
    <property type="entry name" value="NHL repeat"/>
    <property type="match status" value="1"/>
</dbReference>
<feature type="repeat" description="NHL" evidence="2">
    <location>
        <begin position="255"/>
        <end position="300"/>
    </location>
</feature>
<keyword evidence="1" id="KW-0677">Repeat</keyword>
<protein>
    <recommendedName>
        <fullName evidence="5">SMP-30/Gluconolactonase/LRE-like region domain-containing protein</fullName>
    </recommendedName>
</protein>
<dbReference type="AlphaFoldDB" id="A0A1X7SR70"/>
<keyword evidence="4" id="KW-1185">Reference proteome</keyword>
<dbReference type="Gene3D" id="2.120.10.30">
    <property type="entry name" value="TolB, C-terminal domain"/>
    <property type="match status" value="3"/>
</dbReference>
<evidence type="ECO:0000313" key="4">
    <source>
        <dbReference type="Proteomes" id="UP000007879"/>
    </source>
</evidence>
<dbReference type="InterPro" id="IPR011042">
    <property type="entry name" value="6-blade_b-propeller_TolB-like"/>
</dbReference>
<dbReference type="eggNOG" id="KOG2177">
    <property type="taxonomic scope" value="Eukaryota"/>
</dbReference>
<dbReference type="PANTHER" id="PTHR24104">
    <property type="entry name" value="E3 UBIQUITIN-PROTEIN LIGASE NHLRC1-RELATED"/>
    <property type="match status" value="1"/>
</dbReference>
<dbReference type="Pfam" id="PF17170">
    <property type="entry name" value="DUF5128"/>
    <property type="match status" value="1"/>
</dbReference>
<dbReference type="InterPro" id="IPR050952">
    <property type="entry name" value="TRIM-NHL_E3_ligases"/>
</dbReference>
<dbReference type="InterPro" id="IPR001258">
    <property type="entry name" value="NHL_repeat"/>
</dbReference>